<evidence type="ECO:0000256" key="3">
    <source>
        <dbReference type="ARBA" id="ARBA00023014"/>
    </source>
</evidence>
<dbReference type="GO" id="GO:0051536">
    <property type="term" value="F:iron-sulfur cluster binding"/>
    <property type="evidence" value="ECO:0007669"/>
    <property type="project" value="UniProtKB-KW"/>
</dbReference>
<dbReference type="Proteomes" id="UP000010998">
    <property type="component" value="Chromosome"/>
</dbReference>
<dbReference type="SFLD" id="SFLDG01084">
    <property type="entry name" value="Uncharacterised_Radical_SAM_Su"/>
    <property type="match status" value="1"/>
</dbReference>
<dbReference type="CDD" id="cd01335">
    <property type="entry name" value="Radical_SAM"/>
    <property type="match status" value="1"/>
</dbReference>
<dbReference type="NCBIfam" id="NF033668">
    <property type="entry name" value="rSAM_PA0069"/>
    <property type="match status" value="1"/>
</dbReference>
<dbReference type="SUPFAM" id="SSF102114">
    <property type="entry name" value="Radical SAM enzymes"/>
    <property type="match status" value="1"/>
</dbReference>
<gene>
    <name evidence="6" type="ordered locus">Mesau_05168</name>
</gene>
<dbReference type="PANTHER" id="PTHR43432:SF3">
    <property type="entry name" value="SLR0285 PROTEIN"/>
    <property type="match status" value="1"/>
</dbReference>
<dbReference type="AlphaFoldDB" id="L0KTR4"/>
<organism evidence="6 7">
    <name type="scientific">Mesorhizobium australicum (strain HAMBI 3006 / LMG 24608 / WSM2073)</name>
    <dbReference type="NCBI Taxonomy" id="754035"/>
    <lineage>
        <taxon>Bacteria</taxon>
        <taxon>Pseudomonadati</taxon>
        <taxon>Pseudomonadota</taxon>
        <taxon>Alphaproteobacteria</taxon>
        <taxon>Hyphomicrobiales</taxon>
        <taxon>Phyllobacteriaceae</taxon>
        <taxon>Mesorhizobium</taxon>
    </lineage>
</organism>
<dbReference type="InterPro" id="IPR040086">
    <property type="entry name" value="MJ0683-like"/>
</dbReference>
<name>L0KTR4_MESAW</name>
<keyword evidence="6" id="KW-0456">Lyase</keyword>
<dbReference type="eggNOG" id="COG1533">
    <property type="taxonomic scope" value="Bacteria"/>
</dbReference>
<dbReference type="STRING" id="754035.Mesau_05168"/>
<dbReference type="EMBL" id="CP003358">
    <property type="protein sequence ID" value="AGB47478.1"/>
    <property type="molecule type" value="Genomic_DNA"/>
</dbReference>
<accession>L0KTR4</accession>
<dbReference type="InterPro" id="IPR006638">
    <property type="entry name" value="Elp3/MiaA/NifB-like_rSAM"/>
</dbReference>
<dbReference type="PANTHER" id="PTHR43432">
    <property type="entry name" value="SLR0285 PROTEIN"/>
    <property type="match status" value="1"/>
</dbReference>
<keyword evidence="3" id="KW-0411">Iron-sulfur</keyword>
<evidence type="ECO:0000256" key="2">
    <source>
        <dbReference type="ARBA" id="ARBA00023004"/>
    </source>
</evidence>
<keyword evidence="2" id="KW-0408">Iron</keyword>
<proteinExistence type="predicted"/>
<keyword evidence="7" id="KW-1185">Reference proteome</keyword>
<evidence type="ECO:0000256" key="1">
    <source>
        <dbReference type="ARBA" id="ARBA00022723"/>
    </source>
</evidence>
<evidence type="ECO:0000256" key="4">
    <source>
        <dbReference type="SAM" id="MobiDB-lite"/>
    </source>
</evidence>
<dbReference type="SFLD" id="SFLDS00029">
    <property type="entry name" value="Radical_SAM"/>
    <property type="match status" value="1"/>
</dbReference>
<reference evidence="7" key="1">
    <citation type="submission" date="2012-02" db="EMBL/GenBank/DDBJ databases">
        <title>Complete sequence of Mesorhizobium australicum WSM2073.</title>
        <authorList>
            <person name="Lucas S."/>
            <person name="Han J."/>
            <person name="Lapidus A."/>
            <person name="Cheng J.-F."/>
            <person name="Goodwin L."/>
            <person name="Pitluck S."/>
            <person name="Peters L."/>
            <person name="Gu W."/>
            <person name="Detter J.C."/>
            <person name="Han C."/>
            <person name="Tapia R."/>
            <person name="Land M."/>
            <person name="Hauser L."/>
            <person name="Kyrpides N."/>
            <person name="Ivanova N."/>
            <person name="Pagani I."/>
            <person name="Reeve W.G."/>
            <person name="Howieson J.G."/>
            <person name="Tiwari R.P."/>
            <person name="O'Hara G.W."/>
            <person name="Atkins C.A."/>
            <person name="Ronson C.W."/>
            <person name="Nandasena K.G."/>
            <person name="Woyke T."/>
        </authorList>
    </citation>
    <scope>NUCLEOTIDE SEQUENCE [LARGE SCALE GENOMIC DNA]</scope>
    <source>
        <strain evidence="7">LMG 24608 / HAMBI 3006 / WSM2073</strain>
    </source>
</reference>
<dbReference type="SMART" id="SM00729">
    <property type="entry name" value="Elp3"/>
    <property type="match status" value="1"/>
</dbReference>
<dbReference type="InterPro" id="IPR058240">
    <property type="entry name" value="rSAM_sf"/>
</dbReference>
<keyword evidence="1" id="KW-0479">Metal-binding</keyword>
<dbReference type="Pfam" id="PF04055">
    <property type="entry name" value="Radical_SAM"/>
    <property type="match status" value="1"/>
</dbReference>
<dbReference type="PROSITE" id="PS51918">
    <property type="entry name" value="RADICAL_SAM"/>
    <property type="match status" value="1"/>
</dbReference>
<dbReference type="GO" id="GO:0016829">
    <property type="term" value="F:lyase activity"/>
    <property type="evidence" value="ECO:0007669"/>
    <property type="project" value="UniProtKB-KW"/>
</dbReference>
<evidence type="ECO:0000313" key="6">
    <source>
        <dbReference type="EMBL" id="AGB47478.1"/>
    </source>
</evidence>
<feature type="domain" description="Radical SAM core" evidence="5">
    <location>
        <begin position="106"/>
        <end position="344"/>
    </location>
</feature>
<evidence type="ECO:0000313" key="7">
    <source>
        <dbReference type="Proteomes" id="UP000010998"/>
    </source>
</evidence>
<protein>
    <submittedName>
        <fullName evidence="6">DNA repair photolyase</fullName>
    </submittedName>
</protein>
<evidence type="ECO:0000259" key="5">
    <source>
        <dbReference type="PROSITE" id="PS51918"/>
    </source>
</evidence>
<feature type="region of interest" description="Disordered" evidence="4">
    <location>
        <begin position="44"/>
        <end position="64"/>
    </location>
</feature>
<dbReference type="HOGENOM" id="CLU_015525_0_0_5"/>
<dbReference type="KEGG" id="mam:Mesau_05168"/>
<dbReference type="InterPro" id="IPR007197">
    <property type="entry name" value="rSAM"/>
</dbReference>
<dbReference type="Gene3D" id="3.80.30.30">
    <property type="match status" value="1"/>
</dbReference>
<dbReference type="GO" id="GO:0046872">
    <property type="term" value="F:metal ion binding"/>
    <property type="evidence" value="ECO:0007669"/>
    <property type="project" value="UniProtKB-KW"/>
</dbReference>
<sequence>MNRAIRHNMDSPWERAKMEPIMRADIAAFGAGRAEMANAMIEQSGMRVRPDRNRGRSAGINPSGRFEPVSRHVFDDGWSSLEELPPFKTEVQVEKPRTIITRNESPDISFDRSINPYRGCEHGCVYCFARPTHSFMGLSPGLDFESKLFAKPDAARLLDKELSKDGYQPRTIAIGTNTDPYQPIEKQYRIMREILEVLEARGHPVGIVTKSALVVRDIDILSRMAERGLAKVALSVTTLDRMLARTMEPRASTPTKRLEAIRQLSDAGIPASVMVAPIIPGLTDQEMERILDSAHHAGAREAGYVVLRLPLEVSPIFKDWLLRHYPDRYRHVMSLVRSMRDGKDYDSEWGKRMKGAGPYAWQIGRRFEITAKRLGLNAERRTLRTDQFVAAGKDQEQLMLL</sequence>